<evidence type="ECO:0000259" key="2">
    <source>
        <dbReference type="Pfam" id="PF02357"/>
    </source>
</evidence>
<name>A0A174YWT5_9FIRM</name>
<dbReference type="InterPro" id="IPR036735">
    <property type="entry name" value="NGN_dom_sf"/>
</dbReference>
<evidence type="ECO:0000313" key="3">
    <source>
        <dbReference type="EMBL" id="CUQ79583.1"/>
    </source>
</evidence>
<reference evidence="3 4" key="1">
    <citation type="submission" date="2015-09" db="EMBL/GenBank/DDBJ databases">
        <authorList>
            <consortium name="Pathogen Informatics"/>
        </authorList>
    </citation>
    <scope>NUCLEOTIDE SEQUENCE [LARGE SCALE GENOMIC DNA]</scope>
    <source>
        <strain evidence="3 4">2789STDY5834878</strain>
    </source>
</reference>
<dbReference type="Pfam" id="PF02357">
    <property type="entry name" value="NusG"/>
    <property type="match status" value="1"/>
</dbReference>
<dbReference type="GO" id="GO:0006355">
    <property type="term" value="P:regulation of DNA-templated transcription"/>
    <property type="evidence" value="ECO:0007669"/>
    <property type="project" value="InterPro"/>
</dbReference>
<dbReference type="GO" id="GO:0006354">
    <property type="term" value="P:DNA-templated transcription elongation"/>
    <property type="evidence" value="ECO:0007669"/>
    <property type="project" value="InterPro"/>
</dbReference>
<dbReference type="SUPFAM" id="SSF82679">
    <property type="entry name" value="N-utilization substance G protein NusG, N-terminal domain"/>
    <property type="match status" value="1"/>
</dbReference>
<feature type="domain" description="NusG-like N-terminal" evidence="2">
    <location>
        <begin position="2"/>
        <end position="96"/>
    </location>
</feature>
<dbReference type="Proteomes" id="UP000095780">
    <property type="component" value="Unassembled WGS sequence"/>
</dbReference>
<gene>
    <name evidence="3" type="ORF">ERS852492_00046</name>
</gene>
<evidence type="ECO:0000256" key="1">
    <source>
        <dbReference type="ARBA" id="ARBA00023163"/>
    </source>
</evidence>
<dbReference type="AlphaFoldDB" id="A0A174YWT5"/>
<protein>
    <submittedName>
        <fullName evidence="3">Transcription termination/antitermination factor NusG</fullName>
    </submittedName>
</protein>
<proteinExistence type="predicted"/>
<dbReference type="EMBL" id="CZBV01000001">
    <property type="protein sequence ID" value="CUQ79583.1"/>
    <property type="molecule type" value="Genomic_DNA"/>
</dbReference>
<sequence length="179" mass="20633">MWYVVMAGKGREKIAIEKCRNALSTDAAVNIFAPTYQYLKRYSGKWNLEEDWLFPGYVFIESNLPNELEKQLKRIPTTVVPVRIGGGFNPIYEEERAILKMLIDENNCIRMSCGIIVDNRLIVEKGPLNNCQTYITRIDRHKRIAELGIELWKEPRRIKAGLEVRAKLTASEYDAGRIA</sequence>
<keyword evidence="1" id="KW-0804">Transcription</keyword>
<dbReference type="InterPro" id="IPR006645">
    <property type="entry name" value="NGN-like_dom"/>
</dbReference>
<dbReference type="NCBIfam" id="NF033641">
    <property type="entry name" value="antiterm_LoaP"/>
    <property type="match status" value="1"/>
</dbReference>
<dbReference type="InterPro" id="IPR047663">
    <property type="entry name" value="Transcription_antiterm_LoaP"/>
</dbReference>
<organism evidence="3 4">
    <name type="scientific">Lachnospira eligens</name>
    <dbReference type="NCBI Taxonomy" id="39485"/>
    <lineage>
        <taxon>Bacteria</taxon>
        <taxon>Bacillati</taxon>
        <taxon>Bacillota</taxon>
        <taxon>Clostridia</taxon>
        <taxon>Lachnospirales</taxon>
        <taxon>Lachnospiraceae</taxon>
        <taxon>Lachnospira</taxon>
    </lineage>
</organism>
<dbReference type="Gene3D" id="3.30.70.940">
    <property type="entry name" value="NusG, N-terminal domain"/>
    <property type="match status" value="1"/>
</dbReference>
<dbReference type="RefSeq" id="WP_055285450.1">
    <property type="nucleotide sequence ID" value="NZ_CABIXW010000001.1"/>
</dbReference>
<accession>A0A174YWT5</accession>
<evidence type="ECO:0000313" key="4">
    <source>
        <dbReference type="Proteomes" id="UP000095780"/>
    </source>
</evidence>